<comment type="caution">
    <text evidence="9">Lacks conserved residue(s) required for the propagation of feature annotation.</text>
</comment>
<dbReference type="PANTHER" id="PTHR33695">
    <property type="entry name" value="LIPOPROTEIN SIGNAL PEPTIDASE"/>
    <property type="match status" value="1"/>
</dbReference>
<evidence type="ECO:0000256" key="2">
    <source>
        <dbReference type="ARBA" id="ARBA00022475"/>
    </source>
</evidence>
<dbReference type="PRINTS" id="PR00781">
    <property type="entry name" value="LIPOSIGPTASE"/>
</dbReference>
<protein>
    <recommendedName>
        <fullName evidence="9">Lipoprotein signal peptidase</fullName>
        <ecNumber evidence="9">3.4.23.36</ecNumber>
    </recommendedName>
    <alternativeName>
        <fullName evidence="9">Prolipoprotein signal peptidase</fullName>
    </alternativeName>
    <alternativeName>
        <fullName evidence="9">Signal peptidase II</fullName>
        <shortName evidence="9">SPase II</shortName>
    </alternativeName>
</protein>
<dbReference type="PANTHER" id="PTHR33695:SF1">
    <property type="entry name" value="LIPOPROTEIN SIGNAL PEPTIDASE"/>
    <property type="match status" value="1"/>
</dbReference>
<feature type="transmembrane region" description="Helical" evidence="9">
    <location>
        <begin position="87"/>
        <end position="104"/>
    </location>
</feature>
<evidence type="ECO:0000313" key="12">
    <source>
        <dbReference type="EMBL" id="ADI20017.1"/>
    </source>
</evidence>
<dbReference type="GO" id="GO:0004190">
    <property type="term" value="F:aspartic-type endopeptidase activity"/>
    <property type="evidence" value="ECO:0007669"/>
    <property type="project" value="UniProtKB-UniRule"/>
</dbReference>
<dbReference type="AlphaFoldDB" id="E0Y026"/>
<dbReference type="EC" id="3.4.23.36" evidence="9"/>
<keyword evidence="5 9" id="KW-0064">Aspartyl protease</keyword>
<comment type="catalytic activity">
    <reaction evidence="9 10">
        <text>Release of signal peptides from bacterial membrane prolipoproteins. Hydrolyzes -Xaa-Yaa-Zaa-|-(S,diacylglyceryl)Cys-, in which Xaa is hydrophobic (preferably Leu), and Yaa (Ala or Ser) and Zaa (Gly or Ala) have small, neutral side chains.</text>
        <dbReference type="EC" id="3.4.23.36"/>
    </reaction>
</comment>
<dbReference type="GO" id="GO:0005886">
    <property type="term" value="C:plasma membrane"/>
    <property type="evidence" value="ECO:0007669"/>
    <property type="project" value="UniProtKB-SubCell"/>
</dbReference>
<name>E0Y026_9GAMM</name>
<keyword evidence="6 9" id="KW-0378">Hydrolase</keyword>
<comment type="pathway">
    <text evidence="9">Protein modification; lipoprotein biosynthesis (signal peptide cleavage).</text>
</comment>
<evidence type="ECO:0000256" key="5">
    <source>
        <dbReference type="ARBA" id="ARBA00022750"/>
    </source>
</evidence>
<evidence type="ECO:0000256" key="11">
    <source>
        <dbReference type="RuleBase" id="RU004181"/>
    </source>
</evidence>
<feature type="active site" evidence="9">
    <location>
        <position position="114"/>
    </location>
</feature>
<dbReference type="UniPathway" id="UPA00665"/>
<comment type="function">
    <text evidence="9 10">This protein specifically catalyzes the removal of signal peptides from prolipoproteins.</text>
</comment>
<accession>E0Y026</accession>
<proteinExistence type="inferred from homology"/>
<organism evidence="12">
    <name type="scientific">uncultured gamma proteobacterium EB000_65A11</name>
    <dbReference type="NCBI Taxonomy" id="710972"/>
    <lineage>
        <taxon>Bacteria</taxon>
        <taxon>Pseudomonadati</taxon>
        <taxon>Pseudomonadota</taxon>
        <taxon>Gammaproteobacteria</taxon>
        <taxon>environmental samples</taxon>
    </lineage>
</organism>
<evidence type="ECO:0000256" key="8">
    <source>
        <dbReference type="ARBA" id="ARBA00023136"/>
    </source>
</evidence>
<dbReference type="Pfam" id="PF01252">
    <property type="entry name" value="Peptidase_A8"/>
    <property type="match status" value="1"/>
</dbReference>
<dbReference type="NCBIfam" id="TIGR00077">
    <property type="entry name" value="lspA"/>
    <property type="match status" value="1"/>
</dbReference>
<evidence type="ECO:0000256" key="7">
    <source>
        <dbReference type="ARBA" id="ARBA00022989"/>
    </source>
</evidence>
<keyword evidence="7 9" id="KW-1133">Transmembrane helix</keyword>
<evidence type="ECO:0000256" key="4">
    <source>
        <dbReference type="ARBA" id="ARBA00022692"/>
    </source>
</evidence>
<keyword evidence="8 9" id="KW-0472">Membrane</keyword>
<dbReference type="HAMAP" id="MF_00161">
    <property type="entry name" value="LspA"/>
    <property type="match status" value="1"/>
</dbReference>
<keyword evidence="2 9" id="KW-1003">Cell membrane</keyword>
<dbReference type="EMBL" id="GU474936">
    <property type="protein sequence ID" value="ADI20017.1"/>
    <property type="molecule type" value="Genomic_DNA"/>
</dbReference>
<gene>
    <name evidence="9" type="primary">lspA</name>
</gene>
<feature type="transmembrane region" description="Helical" evidence="9">
    <location>
        <begin position="124"/>
        <end position="148"/>
    </location>
</feature>
<dbReference type="InterPro" id="IPR001872">
    <property type="entry name" value="Peptidase_A8"/>
</dbReference>
<comment type="similarity">
    <text evidence="1 9 11">Belongs to the peptidase A8 family.</text>
</comment>
<evidence type="ECO:0000256" key="6">
    <source>
        <dbReference type="ARBA" id="ARBA00022801"/>
    </source>
</evidence>
<feature type="active site" evidence="9">
    <location>
        <position position="132"/>
    </location>
</feature>
<evidence type="ECO:0000256" key="1">
    <source>
        <dbReference type="ARBA" id="ARBA00006139"/>
    </source>
</evidence>
<feature type="transmembrane region" description="Helical" evidence="9">
    <location>
        <begin position="61"/>
        <end position="80"/>
    </location>
</feature>
<keyword evidence="12" id="KW-0449">Lipoprotein</keyword>
<dbReference type="PROSITE" id="PS00855">
    <property type="entry name" value="SPASE_II"/>
    <property type="match status" value="1"/>
</dbReference>
<keyword evidence="4 9" id="KW-0812">Transmembrane</keyword>
<sequence length="157" mass="17365">MALIIVVLDQWSKRYMSELLDLCRPGLCETIEILPVFKLILLHNSGAAFSFLDDAGGWQRWFLVTVSTVVSAIIGVWLFRIRSTEKLLAVALCLILGGAVGNLIDRVAAGFVVDFLLVHWDEHYFPAFNVADAAISVGAGCLILDMFLKPKLEKVND</sequence>
<evidence type="ECO:0000256" key="9">
    <source>
        <dbReference type="HAMAP-Rule" id="MF_00161"/>
    </source>
</evidence>
<evidence type="ECO:0000256" key="3">
    <source>
        <dbReference type="ARBA" id="ARBA00022670"/>
    </source>
</evidence>
<comment type="subcellular location">
    <subcellularLocation>
        <location evidence="9">Cell membrane</location>
        <topology evidence="9">Multi-pass membrane protein</topology>
    </subcellularLocation>
</comment>
<reference evidence="12" key="1">
    <citation type="journal article" date="2011" name="Environ. Microbiol.">
        <title>Time-series analyses of Monterey Bay coastal microbial picoplankton using a 'genome proxy' microarray.</title>
        <authorList>
            <person name="Rich V.I."/>
            <person name="Pham V.D."/>
            <person name="Eppley J."/>
            <person name="Shi Y."/>
            <person name="DeLong E.F."/>
        </authorList>
    </citation>
    <scope>NUCLEOTIDE SEQUENCE</scope>
</reference>
<dbReference type="GO" id="GO:0006508">
    <property type="term" value="P:proteolysis"/>
    <property type="evidence" value="ECO:0007669"/>
    <property type="project" value="UniProtKB-KW"/>
</dbReference>
<evidence type="ECO:0000256" key="10">
    <source>
        <dbReference type="RuleBase" id="RU000594"/>
    </source>
</evidence>
<keyword evidence="3 9" id="KW-0645">Protease</keyword>